<sequence>MNGSRLNINSFYLDYKIYGELSGFPTVIMDAGYGDYSKAWESVYPAISKLTQVFLYDRAGLGKSERSPNPRTSLFMVEELRKLLKSKNVLPPYILVGHSYGGVNMRLFNNLYPQEVAGLVLIDSTPEDYPERFLPTMSNNFKEAYNKQFTLEGDFHEFKESLHQLHLSNRVTDTPTIVMSAGKKAHYSKGSQALWNSMQEEILRFTTQGEFIVAENSAHYIQNDEPLLVINTIKKLIKSLPAIN</sequence>
<dbReference type="Gene3D" id="3.40.50.1820">
    <property type="entry name" value="alpha/beta hydrolase"/>
    <property type="match status" value="1"/>
</dbReference>
<name>A0A5D4TGR5_9BACI</name>
<keyword evidence="2" id="KW-0378">Hydrolase</keyword>
<dbReference type="EMBL" id="VTET01000001">
    <property type="protein sequence ID" value="TYS74465.1"/>
    <property type="molecule type" value="Genomic_DNA"/>
</dbReference>
<evidence type="ECO:0000313" key="2">
    <source>
        <dbReference type="EMBL" id="TYS74465.1"/>
    </source>
</evidence>
<dbReference type="InterPro" id="IPR050266">
    <property type="entry name" value="AB_hydrolase_sf"/>
</dbReference>
<gene>
    <name evidence="2" type="ORF">FZC75_01840</name>
</gene>
<evidence type="ECO:0000259" key="1">
    <source>
        <dbReference type="Pfam" id="PF00561"/>
    </source>
</evidence>
<dbReference type="OrthoDB" id="59888at2"/>
<dbReference type="RefSeq" id="WP_148978232.1">
    <property type="nucleotide sequence ID" value="NZ_JBNIKO010000009.1"/>
</dbReference>
<dbReference type="GO" id="GO:0016787">
    <property type="term" value="F:hydrolase activity"/>
    <property type="evidence" value="ECO:0007669"/>
    <property type="project" value="UniProtKB-KW"/>
</dbReference>
<dbReference type="InterPro" id="IPR000073">
    <property type="entry name" value="AB_hydrolase_1"/>
</dbReference>
<dbReference type="GO" id="GO:0016020">
    <property type="term" value="C:membrane"/>
    <property type="evidence" value="ECO:0007669"/>
    <property type="project" value="TreeGrafter"/>
</dbReference>
<dbReference type="Proteomes" id="UP000324517">
    <property type="component" value="Unassembled WGS sequence"/>
</dbReference>
<feature type="domain" description="AB hydrolase-1" evidence="1">
    <location>
        <begin position="25"/>
        <end position="143"/>
    </location>
</feature>
<organism evidence="2 3">
    <name type="scientific">Sutcliffiella horikoshii</name>
    <dbReference type="NCBI Taxonomy" id="79883"/>
    <lineage>
        <taxon>Bacteria</taxon>
        <taxon>Bacillati</taxon>
        <taxon>Bacillota</taxon>
        <taxon>Bacilli</taxon>
        <taxon>Bacillales</taxon>
        <taxon>Bacillaceae</taxon>
        <taxon>Sutcliffiella</taxon>
    </lineage>
</organism>
<proteinExistence type="predicted"/>
<accession>A0A5D4TGR5</accession>
<dbReference type="PANTHER" id="PTHR43798:SF33">
    <property type="entry name" value="HYDROLASE, PUTATIVE (AFU_ORTHOLOGUE AFUA_2G14860)-RELATED"/>
    <property type="match status" value="1"/>
</dbReference>
<dbReference type="Pfam" id="PF00561">
    <property type="entry name" value="Abhydrolase_1"/>
    <property type="match status" value="1"/>
</dbReference>
<dbReference type="PANTHER" id="PTHR43798">
    <property type="entry name" value="MONOACYLGLYCEROL LIPASE"/>
    <property type="match status" value="1"/>
</dbReference>
<comment type="caution">
    <text evidence="2">The sequence shown here is derived from an EMBL/GenBank/DDBJ whole genome shotgun (WGS) entry which is preliminary data.</text>
</comment>
<dbReference type="SUPFAM" id="SSF53474">
    <property type="entry name" value="alpha/beta-Hydrolases"/>
    <property type="match status" value="1"/>
</dbReference>
<dbReference type="InterPro" id="IPR029058">
    <property type="entry name" value="AB_hydrolase_fold"/>
</dbReference>
<reference evidence="2 3" key="1">
    <citation type="submission" date="2019-08" db="EMBL/GenBank/DDBJ databases">
        <title>Bacillus genomes from the desert of Cuatro Cienegas, Coahuila.</title>
        <authorList>
            <person name="Olmedo-Alvarez G."/>
        </authorList>
    </citation>
    <scope>NUCLEOTIDE SEQUENCE [LARGE SCALE GENOMIC DNA]</scope>
    <source>
        <strain evidence="2 3">CH98b_3T</strain>
    </source>
</reference>
<protein>
    <submittedName>
        <fullName evidence="2">Alpha/beta hydrolase</fullName>
    </submittedName>
</protein>
<dbReference type="AlphaFoldDB" id="A0A5D4TGR5"/>
<evidence type="ECO:0000313" key="3">
    <source>
        <dbReference type="Proteomes" id="UP000324517"/>
    </source>
</evidence>